<accession>A0A426ZCZ8</accession>
<protein>
    <submittedName>
        <fullName evidence="2">Uncharacterized protein</fullName>
    </submittedName>
</protein>
<sequence length="83" mass="8758">MLPLRFPNSGIRVKGPCRATAPKELSPAGVAANSQGYRQQARSPRAWLALAGVGSTHRGGTHEGAPFKDGAIPQGRQLWAQPT</sequence>
<evidence type="ECO:0000256" key="1">
    <source>
        <dbReference type="SAM" id="MobiDB-lite"/>
    </source>
</evidence>
<reference evidence="2 3" key="1">
    <citation type="journal article" date="2014" name="Agronomy (Basel)">
        <title>A Draft Genome Sequence for Ensete ventricosum, the Drought-Tolerant Tree Against Hunger.</title>
        <authorList>
            <person name="Harrison J."/>
            <person name="Moore K.A."/>
            <person name="Paszkiewicz K."/>
            <person name="Jones T."/>
            <person name="Grant M."/>
            <person name="Ambacheew D."/>
            <person name="Muzemil S."/>
            <person name="Studholme D.J."/>
        </authorList>
    </citation>
    <scope>NUCLEOTIDE SEQUENCE [LARGE SCALE GENOMIC DNA]</scope>
</reference>
<name>A0A426ZCZ8_ENSVE</name>
<dbReference type="AlphaFoldDB" id="A0A426ZCZ8"/>
<gene>
    <name evidence="2" type="ORF">B296_00010217</name>
</gene>
<evidence type="ECO:0000313" key="2">
    <source>
        <dbReference type="EMBL" id="RRT61833.1"/>
    </source>
</evidence>
<feature type="region of interest" description="Disordered" evidence="1">
    <location>
        <begin position="55"/>
        <end position="83"/>
    </location>
</feature>
<comment type="caution">
    <text evidence="2">The sequence shown here is derived from an EMBL/GenBank/DDBJ whole genome shotgun (WGS) entry which is preliminary data.</text>
</comment>
<proteinExistence type="predicted"/>
<dbReference type="EMBL" id="AMZH03007232">
    <property type="protein sequence ID" value="RRT61833.1"/>
    <property type="molecule type" value="Genomic_DNA"/>
</dbReference>
<dbReference type="Proteomes" id="UP000287651">
    <property type="component" value="Unassembled WGS sequence"/>
</dbReference>
<evidence type="ECO:0000313" key="3">
    <source>
        <dbReference type="Proteomes" id="UP000287651"/>
    </source>
</evidence>
<organism evidence="2 3">
    <name type="scientific">Ensete ventricosum</name>
    <name type="common">Abyssinian banana</name>
    <name type="synonym">Musa ensete</name>
    <dbReference type="NCBI Taxonomy" id="4639"/>
    <lineage>
        <taxon>Eukaryota</taxon>
        <taxon>Viridiplantae</taxon>
        <taxon>Streptophyta</taxon>
        <taxon>Embryophyta</taxon>
        <taxon>Tracheophyta</taxon>
        <taxon>Spermatophyta</taxon>
        <taxon>Magnoliopsida</taxon>
        <taxon>Liliopsida</taxon>
        <taxon>Zingiberales</taxon>
        <taxon>Musaceae</taxon>
        <taxon>Ensete</taxon>
    </lineage>
</organism>